<keyword evidence="1" id="KW-0812">Transmembrane</keyword>
<evidence type="ECO:0000313" key="3">
    <source>
        <dbReference type="Proteomes" id="UP000681027"/>
    </source>
</evidence>
<evidence type="ECO:0000256" key="1">
    <source>
        <dbReference type="SAM" id="Phobius"/>
    </source>
</evidence>
<organism evidence="2 3">
    <name type="scientific">Cytobacillus citreus</name>
    <dbReference type="NCBI Taxonomy" id="2833586"/>
    <lineage>
        <taxon>Bacteria</taxon>
        <taxon>Bacillati</taxon>
        <taxon>Bacillota</taxon>
        <taxon>Bacilli</taxon>
        <taxon>Bacillales</taxon>
        <taxon>Bacillaceae</taxon>
        <taxon>Cytobacillus</taxon>
    </lineage>
</organism>
<feature type="transmembrane region" description="Helical" evidence="1">
    <location>
        <begin position="28"/>
        <end position="48"/>
    </location>
</feature>
<evidence type="ECO:0000313" key="2">
    <source>
        <dbReference type="EMBL" id="MBS4192725.1"/>
    </source>
</evidence>
<dbReference type="Proteomes" id="UP000681027">
    <property type="component" value="Unassembled WGS sequence"/>
</dbReference>
<keyword evidence="1" id="KW-0472">Membrane</keyword>
<protein>
    <submittedName>
        <fullName evidence="2">Uncharacterized protein</fullName>
    </submittedName>
</protein>
<feature type="transmembrane region" description="Helical" evidence="1">
    <location>
        <begin position="124"/>
        <end position="142"/>
    </location>
</feature>
<name>A0ABS5NY21_9BACI</name>
<feature type="transmembrane region" description="Helical" evidence="1">
    <location>
        <begin position="54"/>
        <end position="74"/>
    </location>
</feature>
<comment type="caution">
    <text evidence="2">The sequence shown here is derived from an EMBL/GenBank/DDBJ whole genome shotgun (WGS) entry which is preliminary data.</text>
</comment>
<keyword evidence="3" id="KW-1185">Reference proteome</keyword>
<gene>
    <name evidence="2" type="ORF">KHA94_21520</name>
</gene>
<feature type="transmembrane region" description="Helical" evidence="1">
    <location>
        <begin position="86"/>
        <end position="104"/>
    </location>
</feature>
<proteinExistence type="predicted"/>
<dbReference type="EMBL" id="JAGYPM010000005">
    <property type="protein sequence ID" value="MBS4192725.1"/>
    <property type="molecule type" value="Genomic_DNA"/>
</dbReference>
<accession>A0ABS5NY21</accession>
<keyword evidence="1" id="KW-1133">Transmembrane helix</keyword>
<sequence length="147" mass="16159">MLFSWNLIGLGLVYRIFKKKNLSFDDRFSMTMCMAITMISPLIIALHIELLLPGSLKALFLIPILLGLLIGWKFGSLIKAPALLTSIYNGTMGGIMGTMLGAVLQNPALCNIPIESEAMMTANMYSLAIFTTFLHTLVFILSQINGQ</sequence>
<reference evidence="2 3" key="1">
    <citation type="submission" date="2021-05" db="EMBL/GenBank/DDBJ databases">
        <title>Novel Bacillus species.</title>
        <authorList>
            <person name="Liu G."/>
        </authorList>
    </citation>
    <scope>NUCLEOTIDE SEQUENCE [LARGE SCALE GENOMIC DNA]</scope>
    <source>
        <strain evidence="2 3">FJAT-49705</strain>
    </source>
</reference>